<gene>
    <name evidence="5" type="ORF">Prudu_016488</name>
</gene>
<evidence type="ECO:0000259" key="4">
    <source>
        <dbReference type="Pfam" id="PF18052"/>
    </source>
</evidence>
<sequence length="186" mass="21095">MSRYILPNSQIHLMSSRQVLDFIRGRKKTNKLLGMLKIKLRSVNALLDDAEEKQIRNTAVGEWLDELKDAVYEVDDLLDEINIKALRCNLEAKSGSSSTSKITILNSTSFDEIENAIGPRIGKILDRLELILKEKVVLCIKTSVKGRQQATLPTTSLVEDNSVYGRDKDKDTIIELLLLNDERIKR</sequence>
<accession>A0A4Y1RNA5</accession>
<name>A0A4Y1RNA5_PRUDU</name>
<reference evidence="5" key="1">
    <citation type="journal article" date="2019" name="Science">
        <title>Mutation of a bHLH transcription factor allowed almond domestication.</title>
        <authorList>
            <person name="Sanchez-Perez R."/>
            <person name="Pavan S."/>
            <person name="Mazzeo R."/>
            <person name="Moldovan C."/>
            <person name="Aiese Cigliano R."/>
            <person name="Del Cueto J."/>
            <person name="Ricciardi F."/>
            <person name="Lotti C."/>
            <person name="Ricciardi L."/>
            <person name="Dicenta F."/>
            <person name="Lopez-Marques R.L."/>
            <person name="Lindberg Moller B."/>
        </authorList>
    </citation>
    <scope>NUCLEOTIDE SEQUENCE</scope>
</reference>
<dbReference type="Pfam" id="PF18052">
    <property type="entry name" value="Rx_N"/>
    <property type="match status" value="1"/>
</dbReference>
<keyword evidence="2" id="KW-0547">Nucleotide-binding</keyword>
<keyword evidence="1" id="KW-0677">Repeat</keyword>
<dbReference type="Gene3D" id="1.20.5.4130">
    <property type="match status" value="1"/>
</dbReference>
<feature type="domain" description="Disease resistance N-terminal" evidence="4">
    <location>
        <begin position="25"/>
        <end position="95"/>
    </location>
</feature>
<evidence type="ECO:0000256" key="1">
    <source>
        <dbReference type="ARBA" id="ARBA00022737"/>
    </source>
</evidence>
<protein>
    <recommendedName>
        <fullName evidence="4">Disease resistance N-terminal domain-containing protein</fullName>
    </recommendedName>
</protein>
<dbReference type="GO" id="GO:0006952">
    <property type="term" value="P:defense response"/>
    <property type="evidence" value="ECO:0007669"/>
    <property type="project" value="UniProtKB-KW"/>
</dbReference>
<dbReference type="InterPro" id="IPR041118">
    <property type="entry name" value="Rx_N"/>
</dbReference>
<evidence type="ECO:0000313" key="5">
    <source>
        <dbReference type="EMBL" id="BBH05173.1"/>
    </source>
</evidence>
<proteinExistence type="predicted"/>
<evidence type="ECO:0000256" key="3">
    <source>
        <dbReference type="ARBA" id="ARBA00022821"/>
    </source>
</evidence>
<dbReference type="EMBL" id="AP019302">
    <property type="protein sequence ID" value="BBH05173.1"/>
    <property type="molecule type" value="Genomic_DNA"/>
</dbReference>
<dbReference type="AlphaFoldDB" id="A0A4Y1RNA5"/>
<organism evidence="5">
    <name type="scientific">Prunus dulcis</name>
    <name type="common">Almond</name>
    <name type="synonym">Amygdalus dulcis</name>
    <dbReference type="NCBI Taxonomy" id="3755"/>
    <lineage>
        <taxon>Eukaryota</taxon>
        <taxon>Viridiplantae</taxon>
        <taxon>Streptophyta</taxon>
        <taxon>Embryophyta</taxon>
        <taxon>Tracheophyta</taxon>
        <taxon>Spermatophyta</taxon>
        <taxon>Magnoliopsida</taxon>
        <taxon>eudicotyledons</taxon>
        <taxon>Gunneridae</taxon>
        <taxon>Pentapetalae</taxon>
        <taxon>rosids</taxon>
        <taxon>fabids</taxon>
        <taxon>Rosales</taxon>
        <taxon>Rosaceae</taxon>
        <taxon>Amygdaloideae</taxon>
        <taxon>Amygdaleae</taxon>
        <taxon>Prunus</taxon>
    </lineage>
</organism>
<keyword evidence="3" id="KW-0611">Plant defense</keyword>
<dbReference type="GO" id="GO:0000166">
    <property type="term" value="F:nucleotide binding"/>
    <property type="evidence" value="ECO:0007669"/>
    <property type="project" value="UniProtKB-KW"/>
</dbReference>
<evidence type="ECO:0000256" key="2">
    <source>
        <dbReference type="ARBA" id="ARBA00022741"/>
    </source>
</evidence>